<comment type="similarity">
    <text evidence="1">Belongs to the peptidase S16 family.</text>
</comment>
<evidence type="ECO:0000313" key="6">
    <source>
        <dbReference type="Proteomes" id="UP000192445"/>
    </source>
</evidence>
<dbReference type="GO" id="GO:0006508">
    <property type="term" value="P:proteolysis"/>
    <property type="evidence" value="ECO:0007669"/>
    <property type="project" value="UniProtKB-KW"/>
</dbReference>
<dbReference type="InterPro" id="IPR008269">
    <property type="entry name" value="Lon_proteolytic"/>
</dbReference>
<keyword evidence="1" id="KW-0720">Serine protease</keyword>
<feature type="domain" description="PDZ" evidence="3">
    <location>
        <begin position="141"/>
        <end position="171"/>
    </location>
</feature>
<keyword evidence="1" id="KW-0645">Protease</keyword>
<dbReference type="GO" id="GO:0030163">
    <property type="term" value="P:protein catabolic process"/>
    <property type="evidence" value="ECO:0007669"/>
    <property type="project" value="InterPro"/>
</dbReference>
<organism evidence="5 6">
    <name type="scientific">Streptomyces violaceoruber</name>
    <dbReference type="NCBI Taxonomy" id="1935"/>
    <lineage>
        <taxon>Bacteria</taxon>
        <taxon>Bacillati</taxon>
        <taxon>Actinomycetota</taxon>
        <taxon>Actinomycetes</taxon>
        <taxon>Kitasatosporales</taxon>
        <taxon>Streptomycetaceae</taxon>
        <taxon>Streptomyces</taxon>
        <taxon>Streptomyces violaceoruber group</taxon>
    </lineage>
</organism>
<dbReference type="InterPro" id="IPR036034">
    <property type="entry name" value="PDZ_sf"/>
</dbReference>
<protein>
    <recommendedName>
        <fullName evidence="1">endopeptidase La</fullName>
        <ecNumber evidence="1">3.4.21.53</ecNumber>
    </recommendedName>
</protein>
<dbReference type="STRING" id="1935.B1H20_24390"/>
<evidence type="ECO:0000259" key="3">
    <source>
        <dbReference type="PROSITE" id="PS50106"/>
    </source>
</evidence>
<name>A0A1V0UGF5_STRVN</name>
<dbReference type="SMART" id="SM00228">
    <property type="entry name" value="PDZ"/>
    <property type="match status" value="1"/>
</dbReference>
<feature type="region of interest" description="Disordered" evidence="2">
    <location>
        <begin position="102"/>
        <end position="122"/>
    </location>
</feature>
<evidence type="ECO:0000313" key="5">
    <source>
        <dbReference type="EMBL" id="ARF64166.1"/>
    </source>
</evidence>
<dbReference type="SUPFAM" id="SSF50156">
    <property type="entry name" value="PDZ domain-like"/>
    <property type="match status" value="1"/>
</dbReference>
<evidence type="ECO:0000256" key="2">
    <source>
        <dbReference type="SAM" id="MobiDB-lite"/>
    </source>
</evidence>
<reference evidence="5 6" key="1">
    <citation type="submission" date="2017-03" db="EMBL/GenBank/DDBJ databases">
        <title>Complete Genome Sequence of a natural compounds producer, Streptomyces violaceus S21.</title>
        <authorList>
            <person name="Zhong C."/>
            <person name="Zhao Z."/>
            <person name="Fu J."/>
            <person name="Zong G."/>
            <person name="Qin R."/>
            <person name="Cao G."/>
        </authorList>
    </citation>
    <scope>NUCLEOTIDE SEQUENCE [LARGE SCALE GENOMIC DNA]</scope>
    <source>
        <strain evidence="5 6">S21</strain>
    </source>
</reference>
<dbReference type="Gene3D" id="2.30.42.10">
    <property type="match status" value="1"/>
</dbReference>
<keyword evidence="1" id="KW-0378">Hydrolase</keyword>
<dbReference type="Proteomes" id="UP000192445">
    <property type="component" value="Chromosome"/>
</dbReference>
<proteinExistence type="inferred from homology"/>
<dbReference type="PROSITE" id="PS50106">
    <property type="entry name" value="PDZ"/>
    <property type="match status" value="1"/>
</dbReference>
<dbReference type="Pfam" id="PF05362">
    <property type="entry name" value="Lon_C"/>
    <property type="match status" value="1"/>
</dbReference>
<dbReference type="GO" id="GO:0005524">
    <property type="term" value="F:ATP binding"/>
    <property type="evidence" value="ECO:0007669"/>
    <property type="project" value="InterPro"/>
</dbReference>
<dbReference type="InterPro" id="IPR020568">
    <property type="entry name" value="Ribosomal_Su5_D2-typ_SF"/>
</dbReference>
<gene>
    <name evidence="5" type="ORF">B1H20_24390</name>
</gene>
<dbReference type="Gene3D" id="3.30.230.10">
    <property type="match status" value="1"/>
</dbReference>
<dbReference type="InterPro" id="IPR027065">
    <property type="entry name" value="Lon_Prtase"/>
</dbReference>
<dbReference type="SUPFAM" id="SSF54211">
    <property type="entry name" value="Ribosomal protein S5 domain 2-like"/>
    <property type="match status" value="1"/>
</dbReference>
<dbReference type="PROSITE" id="PS51786">
    <property type="entry name" value="LON_PROTEOLYTIC"/>
    <property type="match status" value="1"/>
</dbReference>
<dbReference type="PANTHER" id="PTHR10046">
    <property type="entry name" value="ATP DEPENDENT LON PROTEASE FAMILY MEMBER"/>
    <property type="match status" value="1"/>
</dbReference>
<feature type="active site" evidence="1">
    <location>
        <position position="307"/>
    </location>
</feature>
<evidence type="ECO:0000259" key="4">
    <source>
        <dbReference type="PROSITE" id="PS51786"/>
    </source>
</evidence>
<dbReference type="OrthoDB" id="2356897at2"/>
<dbReference type="GO" id="GO:0004252">
    <property type="term" value="F:serine-type endopeptidase activity"/>
    <property type="evidence" value="ECO:0007669"/>
    <property type="project" value="UniProtKB-UniRule"/>
</dbReference>
<dbReference type="EC" id="3.4.21.53" evidence="1"/>
<feature type="compositionally biased region" description="Polar residues" evidence="2">
    <location>
        <begin position="109"/>
        <end position="122"/>
    </location>
</feature>
<accession>A0A1V0UGF5</accession>
<feature type="active site" evidence="1">
    <location>
        <position position="262"/>
    </location>
</feature>
<dbReference type="Pfam" id="PF13180">
    <property type="entry name" value="PDZ_2"/>
    <property type="match status" value="1"/>
</dbReference>
<comment type="catalytic activity">
    <reaction evidence="1">
        <text>Hydrolysis of proteins in presence of ATP.</text>
        <dbReference type="EC" id="3.4.21.53"/>
    </reaction>
</comment>
<dbReference type="GO" id="GO:0004176">
    <property type="term" value="F:ATP-dependent peptidase activity"/>
    <property type="evidence" value="ECO:0007669"/>
    <property type="project" value="UniProtKB-UniRule"/>
</dbReference>
<dbReference type="EMBL" id="CP020570">
    <property type="protein sequence ID" value="ARF64166.1"/>
    <property type="molecule type" value="Genomic_DNA"/>
</dbReference>
<dbReference type="KEGG" id="svu:B1H20_24390"/>
<sequence>MPRRTATMLASTLVLIALLCAGVLIKVPYSEMSPGPTVNTLGDARGEPVLQISGRKTYPPSGHLNMTTVRVTGAEYRMNIVEAVYGWLTHDSVVVPHDTLYPDGKTEEQSTQENAEEFSQSQESAKVAALKELDIPVATQIVVSSVVKGSPSEGKLHAGDVIKAVDGTAVEEPGDVAKLVTEHRPGENVVFTLVPEKEAAAAEKAGRAPEGGEKVTVKTVKAPAAEGEEGGKDRAIVGIRAGTDHTFPFEIDIKLADVGGPSAGLMFSLGIIDKLTPGDLTGGEFVAGTGTIDDAGKVGPIGGINMKLVGAREAGARYFLTPDENCASAAADTPDGLTLVRVKTIEDATKALEQIRSGKTAGLASCSTG</sequence>
<evidence type="ECO:0000256" key="1">
    <source>
        <dbReference type="PROSITE-ProRule" id="PRU01122"/>
    </source>
</evidence>
<dbReference type="AlphaFoldDB" id="A0A1V0UGF5"/>
<dbReference type="InterPro" id="IPR001478">
    <property type="entry name" value="PDZ"/>
</dbReference>
<dbReference type="InterPro" id="IPR014721">
    <property type="entry name" value="Ribsml_uS5_D2-typ_fold_subgr"/>
</dbReference>
<feature type="domain" description="Lon proteolytic" evidence="4">
    <location>
        <begin position="257"/>
        <end position="355"/>
    </location>
</feature>
<dbReference type="RefSeq" id="WP_030294777.1">
    <property type="nucleotide sequence ID" value="NZ_CP020570.1"/>
</dbReference>